<gene>
    <name evidence="1" type="ORF">C7373_102130</name>
</gene>
<protein>
    <submittedName>
        <fullName evidence="1">Uncharacterized protein</fullName>
    </submittedName>
</protein>
<organism evidence="1 2">
    <name type="scientific">Intestinimonas butyriciproducens</name>
    <dbReference type="NCBI Taxonomy" id="1297617"/>
    <lineage>
        <taxon>Bacteria</taxon>
        <taxon>Bacillati</taxon>
        <taxon>Bacillota</taxon>
        <taxon>Clostridia</taxon>
        <taxon>Eubacteriales</taxon>
        <taxon>Intestinimonas</taxon>
    </lineage>
</organism>
<reference evidence="1 2" key="1">
    <citation type="submission" date="2018-04" db="EMBL/GenBank/DDBJ databases">
        <title>Genomic Encyclopedia of Type Strains, Phase IV (KMG-IV): sequencing the most valuable type-strain genomes for metagenomic binning, comparative biology and taxonomic classification.</title>
        <authorList>
            <person name="Goeker M."/>
        </authorList>
    </citation>
    <scope>NUCLEOTIDE SEQUENCE [LARGE SCALE GENOMIC DNA]</scope>
    <source>
        <strain evidence="1 2">DSM 26588</strain>
    </source>
</reference>
<accession>A0A2U1CDZ6</accession>
<evidence type="ECO:0000313" key="2">
    <source>
        <dbReference type="Proteomes" id="UP000245778"/>
    </source>
</evidence>
<dbReference type="AlphaFoldDB" id="A0A2U1CDZ6"/>
<evidence type="ECO:0000313" key="1">
    <source>
        <dbReference type="EMBL" id="PVY59148.1"/>
    </source>
</evidence>
<dbReference type="Proteomes" id="UP000245778">
    <property type="component" value="Unassembled WGS sequence"/>
</dbReference>
<dbReference type="RefSeq" id="WP_116721672.1">
    <property type="nucleotide sequence ID" value="NZ_CP011524.1"/>
</dbReference>
<dbReference type="EMBL" id="QEKK01000002">
    <property type="protein sequence ID" value="PVY59148.1"/>
    <property type="molecule type" value="Genomic_DNA"/>
</dbReference>
<sequence>MFRVSYVSGKFEDRRHKDFASFASAQYYFLAKFHEERPGLRLSVLPSEVVERIELERESDDPVSEEVSE</sequence>
<dbReference type="GeneID" id="93229264"/>
<proteinExistence type="predicted"/>
<comment type="caution">
    <text evidence="1">The sequence shown here is derived from an EMBL/GenBank/DDBJ whole genome shotgun (WGS) entry which is preliminary data.</text>
</comment>
<name>A0A2U1CDZ6_9FIRM</name>